<proteinExistence type="predicted"/>
<reference evidence="1 2" key="1">
    <citation type="journal article" date="2016" name="Nat. Commun.">
        <title>Thousands of microbial genomes shed light on interconnected biogeochemical processes in an aquifer system.</title>
        <authorList>
            <person name="Anantharaman K."/>
            <person name="Brown C.T."/>
            <person name="Hug L.A."/>
            <person name="Sharon I."/>
            <person name="Castelle C.J."/>
            <person name="Probst A.J."/>
            <person name="Thomas B.C."/>
            <person name="Singh A."/>
            <person name="Wilkins M.J."/>
            <person name="Karaoz U."/>
            <person name="Brodie E.L."/>
            <person name="Williams K.H."/>
            <person name="Hubbard S.S."/>
            <person name="Banfield J.F."/>
        </authorList>
    </citation>
    <scope>NUCLEOTIDE SEQUENCE [LARGE SCALE GENOMIC DNA]</scope>
</reference>
<gene>
    <name evidence="1" type="ORF">A3A48_02670</name>
</gene>
<accession>A0A1F5GUU8</accession>
<organism evidence="1 2">
    <name type="scientific">Candidatus Curtissbacteria bacterium RIFCSPLOWO2_01_FULL_37_9</name>
    <dbReference type="NCBI Taxonomy" id="1797724"/>
    <lineage>
        <taxon>Bacteria</taxon>
        <taxon>Candidatus Curtissiibacteriota</taxon>
    </lineage>
</organism>
<dbReference type="EMBL" id="MFBN01000013">
    <property type="protein sequence ID" value="OGD95663.1"/>
    <property type="molecule type" value="Genomic_DNA"/>
</dbReference>
<sequence length="147" mass="17012">MNKENYQDCRFLIQEREKTPILSNNLRGQESEAAVYNALIALPSVSGIGLCAQRTPCFDMIIRLNGQKYQIKEVKVQVKSSKKGVRKYWRAIQKRNGIKPQERNDFLKNARIILLLGTKPVSSIQGNFLKQLTDINNYFQKPKKRNK</sequence>
<comment type="caution">
    <text evidence="1">The sequence shown here is derived from an EMBL/GenBank/DDBJ whole genome shotgun (WGS) entry which is preliminary data.</text>
</comment>
<protein>
    <recommendedName>
        <fullName evidence="3">PD(D/E)XK endonuclease domain-containing protein</fullName>
    </recommendedName>
</protein>
<dbReference type="AlphaFoldDB" id="A0A1F5GUU8"/>
<dbReference type="STRING" id="1797724.A3A48_02670"/>
<evidence type="ECO:0000313" key="2">
    <source>
        <dbReference type="Proteomes" id="UP000178336"/>
    </source>
</evidence>
<evidence type="ECO:0000313" key="1">
    <source>
        <dbReference type="EMBL" id="OGD95663.1"/>
    </source>
</evidence>
<dbReference type="Proteomes" id="UP000178336">
    <property type="component" value="Unassembled WGS sequence"/>
</dbReference>
<name>A0A1F5GUU8_9BACT</name>
<evidence type="ECO:0008006" key="3">
    <source>
        <dbReference type="Google" id="ProtNLM"/>
    </source>
</evidence>